<dbReference type="Proteomes" id="UP000005226">
    <property type="component" value="Chromosome 1"/>
</dbReference>
<dbReference type="InParanoid" id="H2V2A9"/>
<name>H2V2A9_TAKRU</name>
<keyword evidence="1" id="KW-0812">Transmembrane</keyword>
<keyword evidence="3" id="KW-1185">Reference proteome</keyword>
<evidence type="ECO:0000313" key="2">
    <source>
        <dbReference type="Ensembl" id="ENSTRUP00000043340.3"/>
    </source>
</evidence>
<organism evidence="2 3">
    <name type="scientific">Takifugu rubripes</name>
    <name type="common">Japanese pufferfish</name>
    <name type="synonym">Fugu rubripes</name>
    <dbReference type="NCBI Taxonomy" id="31033"/>
    <lineage>
        <taxon>Eukaryota</taxon>
        <taxon>Metazoa</taxon>
        <taxon>Chordata</taxon>
        <taxon>Craniata</taxon>
        <taxon>Vertebrata</taxon>
        <taxon>Euteleostomi</taxon>
        <taxon>Actinopterygii</taxon>
        <taxon>Neopterygii</taxon>
        <taxon>Teleostei</taxon>
        <taxon>Neoteleostei</taxon>
        <taxon>Acanthomorphata</taxon>
        <taxon>Eupercaria</taxon>
        <taxon>Tetraodontiformes</taxon>
        <taxon>Tetradontoidea</taxon>
        <taxon>Tetraodontidae</taxon>
        <taxon>Takifugu</taxon>
    </lineage>
</organism>
<dbReference type="OMA" id="VIRIHVQ"/>
<reference evidence="2 3" key="1">
    <citation type="journal article" date="2011" name="Genome Biol. Evol.">
        <title>Integration of the genetic map and genome assembly of fugu facilitates insights into distinct features of genome evolution in teleosts and mammals.</title>
        <authorList>
            <person name="Kai W."/>
            <person name="Kikuchi K."/>
            <person name="Tohari S."/>
            <person name="Chew A.K."/>
            <person name="Tay A."/>
            <person name="Fujiwara A."/>
            <person name="Hosoya S."/>
            <person name="Suetake H."/>
            <person name="Naruse K."/>
            <person name="Brenner S."/>
            <person name="Suzuki Y."/>
            <person name="Venkatesh B."/>
        </authorList>
    </citation>
    <scope>NUCLEOTIDE SEQUENCE [LARGE SCALE GENOMIC DNA]</scope>
</reference>
<sequence>MQRVHQTHKRCVVIYFEVIGVDVQLLGVQLAQLLVGFLDVVHVLHSPVQTVQHRDSVLCDVGVILDGLCIVEVAKACKVPLGPGVDDQTPAGERNIRENDALEKSRFFVTFRFFSPLFSFGLFPLSYLIRDLEPTSS</sequence>
<keyword evidence="1" id="KW-1133">Transmembrane helix</keyword>
<proteinExistence type="predicted"/>
<protein>
    <submittedName>
        <fullName evidence="2">Uncharacterized protein</fullName>
    </submittedName>
</protein>
<reference evidence="2" key="2">
    <citation type="submission" date="2025-08" db="UniProtKB">
        <authorList>
            <consortium name="Ensembl"/>
        </authorList>
    </citation>
    <scope>IDENTIFICATION</scope>
</reference>
<evidence type="ECO:0000313" key="3">
    <source>
        <dbReference type="Proteomes" id="UP000005226"/>
    </source>
</evidence>
<accession>H2V2A9</accession>
<reference evidence="2" key="3">
    <citation type="submission" date="2025-09" db="UniProtKB">
        <authorList>
            <consortium name="Ensembl"/>
        </authorList>
    </citation>
    <scope>IDENTIFICATION</scope>
</reference>
<dbReference type="GeneTree" id="ENSGT00940000176976"/>
<dbReference type="AlphaFoldDB" id="H2V2A9"/>
<feature type="transmembrane region" description="Helical" evidence="1">
    <location>
        <begin position="107"/>
        <end position="129"/>
    </location>
</feature>
<evidence type="ECO:0000256" key="1">
    <source>
        <dbReference type="SAM" id="Phobius"/>
    </source>
</evidence>
<dbReference type="Ensembl" id="ENSTRUT00000043485.3">
    <property type="protein sequence ID" value="ENSTRUP00000043340.3"/>
    <property type="gene ID" value="ENSTRUG00000016923.3"/>
</dbReference>
<keyword evidence="1" id="KW-0472">Membrane</keyword>